<protein>
    <recommendedName>
        <fullName evidence="1">Dockerin domain-containing protein</fullName>
    </recommendedName>
</protein>
<dbReference type="Gene3D" id="1.10.1330.10">
    <property type="entry name" value="Dockerin domain"/>
    <property type="match status" value="1"/>
</dbReference>
<accession>A0A383EYQ0</accession>
<name>A0A383EYQ0_9ZZZZ</name>
<reference evidence="2" key="1">
    <citation type="submission" date="2018-05" db="EMBL/GenBank/DDBJ databases">
        <authorList>
            <person name="Lanie J.A."/>
            <person name="Ng W.-L."/>
            <person name="Kazmierczak K.M."/>
            <person name="Andrzejewski T.M."/>
            <person name="Davidsen T.M."/>
            <person name="Wayne K.J."/>
            <person name="Tettelin H."/>
            <person name="Glass J.I."/>
            <person name="Rusch D."/>
            <person name="Podicherti R."/>
            <person name="Tsui H.-C.T."/>
            <person name="Winkler M.E."/>
        </authorList>
    </citation>
    <scope>NUCLEOTIDE SEQUENCE</scope>
</reference>
<evidence type="ECO:0000313" key="2">
    <source>
        <dbReference type="EMBL" id="SVE62007.1"/>
    </source>
</evidence>
<dbReference type="Pfam" id="PF00404">
    <property type="entry name" value="Dockerin_1"/>
    <property type="match status" value="1"/>
</dbReference>
<dbReference type="AlphaFoldDB" id="A0A383EYQ0"/>
<dbReference type="SUPFAM" id="SSF63446">
    <property type="entry name" value="Type I dockerin domain"/>
    <property type="match status" value="1"/>
</dbReference>
<dbReference type="InterPro" id="IPR036439">
    <property type="entry name" value="Dockerin_dom_sf"/>
</dbReference>
<feature type="non-terminal residue" evidence="2">
    <location>
        <position position="1"/>
    </location>
</feature>
<dbReference type="GO" id="GO:0000272">
    <property type="term" value="P:polysaccharide catabolic process"/>
    <property type="evidence" value="ECO:0007669"/>
    <property type="project" value="InterPro"/>
</dbReference>
<dbReference type="InterPro" id="IPR002105">
    <property type="entry name" value="Dockerin_1_rpt"/>
</dbReference>
<dbReference type="GO" id="GO:0004553">
    <property type="term" value="F:hydrolase activity, hydrolyzing O-glycosyl compounds"/>
    <property type="evidence" value="ECO:0007669"/>
    <property type="project" value="InterPro"/>
</dbReference>
<dbReference type="PROSITE" id="PS51766">
    <property type="entry name" value="DOCKERIN"/>
    <property type="match status" value="1"/>
</dbReference>
<dbReference type="InterPro" id="IPR016134">
    <property type="entry name" value="Dockerin_dom"/>
</dbReference>
<gene>
    <name evidence="2" type="ORF">METZ01_LOCUS514861</name>
</gene>
<dbReference type="EMBL" id="UINC01230048">
    <property type="protein sequence ID" value="SVE62007.1"/>
    <property type="molecule type" value="Genomic_DNA"/>
</dbReference>
<proteinExistence type="predicted"/>
<evidence type="ECO:0000259" key="1">
    <source>
        <dbReference type="PROSITE" id="PS51766"/>
    </source>
</evidence>
<sequence length="78" mass="8509">KVYPFHSSERLQSFQFNLHGSISLGDMNSDGALNVLDIVILANLILTNNQSNPSGDINQDGNQDILDIVSLVNLVLND</sequence>
<feature type="domain" description="Dockerin" evidence="1">
    <location>
        <begin position="20"/>
        <end position="78"/>
    </location>
</feature>
<organism evidence="2">
    <name type="scientific">marine metagenome</name>
    <dbReference type="NCBI Taxonomy" id="408172"/>
    <lineage>
        <taxon>unclassified sequences</taxon>
        <taxon>metagenomes</taxon>
        <taxon>ecological metagenomes</taxon>
    </lineage>
</organism>